<keyword evidence="8" id="KW-1185">Reference proteome</keyword>
<feature type="region of interest" description="Disordered" evidence="5">
    <location>
        <begin position="1"/>
        <end position="62"/>
    </location>
</feature>
<keyword evidence="2" id="KW-0813">Transport</keyword>
<dbReference type="PANTHER" id="PTHR16092">
    <property type="entry name" value="SEC3/SYNTAXIN-RELATED"/>
    <property type="match status" value="1"/>
</dbReference>
<dbReference type="EMBL" id="JBEFKJ010000019">
    <property type="protein sequence ID" value="KAL2040794.1"/>
    <property type="molecule type" value="Genomic_DNA"/>
</dbReference>
<evidence type="ECO:0000313" key="7">
    <source>
        <dbReference type="EMBL" id="KAL2040794.1"/>
    </source>
</evidence>
<sequence length="1484" mass="166045">MNVSNSGQRLRGPSNGAPLGPGGRPIQDQRSGSNLSVTNGTASHGDRNASGPQMSRAEKFEDEKRRIIESCFGKKEPDGSISESYITHIRIDEDAAYPSSPPPRESPPDNKKPRVIIVAVRKSGRVRMHKARENANGTFSIGKTWSLDDLTVIESFTNAIPNTPEEQLNKQRAGPTGFLVTIQKPYYWSAHTAKEKDFFIFSLIKIYKKYTAGRLPELHGFSSQELEQIGAAPGQQNNVQTAPQPNGSAGPSPRVLSHEPQNLREPRPLHAPPPETSRERRPRPSQERPPQERPLQPLQERQLHSAVSHPLRTATSNDRIHLPGAFPSAESIHDPSPRTSQPQLRSKRSESPALRTKGSQPEFRRPAAAQSTDSFRSGQESQLQSSSRSSQERSRSRPNGAYQPGGSAVSVGQQRSTESEERPRTAVKDNPFTAPDRGADRQLGALNFNPRSSEKSLDQLIPTRPQDRRNDSSRDPSASSRELGRGGRGTPVLNQSESSDHFPDETRPTTASSHDVQVSQEITSHQPTANDDELKIPQATPTNISPTPPPDAPIEEAHRPGLGPMIKKKSATEVASKFRRAATAYNAFKPRAGVAAEKAQEENKASGDGITGVFQAPSLLRAISQDDSRPGTPKQPQDHRPSTPETKQDVPVINVTTSPAKSITPASPEPPVERAATGENPPPVPDKATDDRRKKRRSDHSAKYAKALGITPSLLEGRTYEIEAVLNDFGWGEENNERITFEDLETGIRKELARVEAGSWLGTVENNDDRAVAVSDMMDRVIAECDALDGLLTLYNVELGTLSEDVAYIEAQSQGLQVQTANQKLLQTELKNLLDTISITASQLKILKDASLSKTRGIQEVESTLAQLYSAMLTIDPKLRPNDHRPTGADQASLNRSNSTGHGGSELSSMHAVREKREEYRRESVDFIQRLKQYMYVKFREMEAETQDVLEKNRNNKALVNPTKLDHNLRDRPKQELWIYSPFILFAREIESPEWDDMLRMYAGCAKRPYQDEFRDNIFAWKRVTRKPAGDERDVLFTIQEKEPESLVGRKLTVKRTKTVRNDGSSRVSSGDKPNDGKVTAYEAFAGALSEMARIMFVEQNFVVDLFHASSLDTQDFIDAVATDPEQRRGGDMIVKKPFDPERNMAKKVLGVMEDIYSFWPNDLQSLVDWAIKQDVLNGVGVLFALESQLSEVEETNQEFLSQSVTKVHDRLTTLFTRFTEEQIRGIEDTKVKIKKRKGVITFMKTFPNFSTAIENMLPPTRSLDHLPVRALVNDAYGRMNKAMFESLKFIAKESPTANQSGGDLEDKEALNYHILLIENMNYYIEEVIVRNNPVLEDWNFRARAEMNEHMELYLAAVIRRPLGKLLDFLESTESLMRNNAGTPATIAARASHSRSTFKKILSNYDAKEVRRGIETLKKRVEKHFGEGDDTAGLSRELITKVCKECEVRYLHIGDRVNKVVREVYEDGLEMDWRREDVVAAFRK</sequence>
<feature type="compositionally biased region" description="Basic and acidic residues" evidence="5">
    <location>
        <begin position="636"/>
        <end position="648"/>
    </location>
</feature>
<dbReference type="InterPro" id="IPR048628">
    <property type="entry name" value="Sec3_C"/>
</dbReference>
<comment type="caution">
    <text evidence="7">The sequence shown here is derived from an EMBL/GenBank/DDBJ whole genome shotgun (WGS) entry which is preliminary data.</text>
</comment>
<dbReference type="Proteomes" id="UP001590950">
    <property type="component" value="Unassembled WGS sequence"/>
</dbReference>
<feature type="domain" description="Exocyst complex component Sec3 PIP2-binding N-terminal" evidence="6">
    <location>
        <begin position="109"/>
        <end position="210"/>
    </location>
</feature>
<feature type="compositionally biased region" description="Polar residues" evidence="5">
    <location>
        <begin position="508"/>
        <end position="529"/>
    </location>
</feature>
<keyword evidence="4" id="KW-0175">Coiled coil</keyword>
<dbReference type="CDD" id="cd13315">
    <property type="entry name" value="PH_Sec3"/>
    <property type="match status" value="1"/>
</dbReference>
<dbReference type="InterPro" id="IPR019160">
    <property type="entry name" value="Sec3_CC"/>
</dbReference>
<evidence type="ECO:0000256" key="2">
    <source>
        <dbReference type="ARBA" id="ARBA00022448"/>
    </source>
</evidence>
<dbReference type="Pfam" id="PF15277">
    <property type="entry name" value="Sec3-PIP2_bind"/>
    <property type="match status" value="1"/>
</dbReference>
<evidence type="ECO:0000259" key="6">
    <source>
        <dbReference type="SMART" id="SM01313"/>
    </source>
</evidence>
<feature type="compositionally biased region" description="Basic and acidic residues" evidence="5">
    <location>
        <begin position="417"/>
        <end position="427"/>
    </location>
</feature>
<evidence type="ECO:0000256" key="4">
    <source>
        <dbReference type="ARBA" id="ARBA00023054"/>
    </source>
</evidence>
<feature type="compositionally biased region" description="Polar residues" evidence="5">
    <location>
        <begin position="235"/>
        <end position="249"/>
    </location>
</feature>
<feature type="compositionally biased region" description="Polar residues" evidence="5">
    <location>
        <begin position="654"/>
        <end position="665"/>
    </location>
</feature>
<proteinExistence type="inferred from homology"/>
<evidence type="ECO:0000256" key="3">
    <source>
        <dbReference type="ARBA" id="ARBA00022483"/>
    </source>
</evidence>
<dbReference type="PANTHER" id="PTHR16092:SF14">
    <property type="entry name" value="EXOCYST COMPLEX COMPONENT 1 ISOFORM X1"/>
    <property type="match status" value="1"/>
</dbReference>
<feature type="compositionally biased region" description="Polar residues" evidence="5">
    <location>
        <begin position="28"/>
        <end position="42"/>
    </location>
</feature>
<feature type="region of interest" description="Disordered" evidence="5">
    <location>
        <begin position="587"/>
        <end position="611"/>
    </location>
</feature>
<protein>
    <recommendedName>
        <fullName evidence="6">Exocyst complex component Sec3 PIP2-binding N-terminal domain-containing protein</fullName>
    </recommendedName>
</protein>
<reference evidence="7 8" key="1">
    <citation type="submission" date="2024-09" db="EMBL/GenBank/DDBJ databases">
        <title>Rethinking Asexuality: The Enigmatic Case of Functional Sexual Genes in Lepraria (Stereocaulaceae).</title>
        <authorList>
            <person name="Doellman M."/>
            <person name="Sun Y."/>
            <person name="Barcenas-Pena A."/>
            <person name="Lumbsch H.T."/>
            <person name="Grewe F."/>
        </authorList>
    </citation>
    <scope>NUCLEOTIDE SEQUENCE [LARGE SCALE GENOMIC DNA]</scope>
    <source>
        <strain evidence="7 8">Mercado 3170</strain>
    </source>
</reference>
<dbReference type="Pfam" id="PF09763">
    <property type="entry name" value="Sec3_CC"/>
    <property type="match status" value="1"/>
</dbReference>
<keyword evidence="3" id="KW-0268">Exocytosis</keyword>
<feature type="compositionally biased region" description="Polar residues" evidence="5">
    <location>
        <begin position="890"/>
        <end position="900"/>
    </location>
</feature>
<comment type="similarity">
    <text evidence="1">Belongs to the SEC3 family.</text>
</comment>
<feature type="compositionally biased region" description="Low complexity" evidence="5">
    <location>
        <begin position="376"/>
        <end position="389"/>
    </location>
</feature>
<dbReference type="Gene3D" id="2.30.29.90">
    <property type="match status" value="1"/>
</dbReference>
<gene>
    <name evidence="7" type="ORF">N7G274_006252</name>
</gene>
<feature type="region of interest" description="Disordered" evidence="5">
    <location>
        <begin position="877"/>
        <end position="915"/>
    </location>
</feature>
<feature type="compositionally biased region" description="Basic and acidic residues" evidence="5">
    <location>
        <begin position="498"/>
        <end position="507"/>
    </location>
</feature>
<feature type="region of interest" description="Disordered" evidence="5">
    <location>
        <begin position="624"/>
        <end position="702"/>
    </location>
</feature>
<feature type="compositionally biased region" description="Basic and acidic residues" evidence="5">
    <location>
        <begin position="276"/>
        <end position="291"/>
    </location>
</feature>
<evidence type="ECO:0000256" key="1">
    <source>
        <dbReference type="ARBA" id="ARBA00006518"/>
    </source>
</evidence>
<evidence type="ECO:0000256" key="5">
    <source>
        <dbReference type="SAM" id="MobiDB-lite"/>
    </source>
</evidence>
<feature type="compositionally biased region" description="Basic and acidic residues" evidence="5">
    <location>
        <begin position="465"/>
        <end position="474"/>
    </location>
</feature>
<feature type="region of interest" description="Disordered" evidence="5">
    <location>
        <begin position="235"/>
        <end position="570"/>
    </location>
</feature>
<evidence type="ECO:0000313" key="8">
    <source>
        <dbReference type="Proteomes" id="UP001590950"/>
    </source>
</evidence>
<name>A0ABR4A5N2_9LECA</name>
<dbReference type="Pfam" id="PF20654">
    <property type="entry name" value="Sec3_C-term"/>
    <property type="match status" value="1"/>
</dbReference>
<dbReference type="InterPro" id="IPR028258">
    <property type="entry name" value="Sec3-PIP2_bind"/>
</dbReference>
<feature type="compositionally biased region" description="Basic and acidic residues" evidence="5">
    <location>
        <begin position="877"/>
        <end position="887"/>
    </location>
</feature>
<organism evidence="7 8">
    <name type="scientific">Stereocaulon virgatum</name>
    <dbReference type="NCBI Taxonomy" id="373712"/>
    <lineage>
        <taxon>Eukaryota</taxon>
        <taxon>Fungi</taxon>
        <taxon>Dikarya</taxon>
        <taxon>Ascomycota</taxon>
        <taxon>Pezizomycotina</taxon>
        <taxon>Lecanoromycetes</taxon>
        <taxon>OSLEUM clade</taxon>
        <taxon>Lecanoromycetidae</taxon>
        <taxon>Lecanorales</taxon>
        <taxon>Lecanorineae</taxon>
        <taxon>Stereocaulaceae</taxon>
        <taxon>Stereocaulon</taxon>
    </lineage>
</organism>
<dbReference type="SMART" id="SM01313">
    <property type="entry name" value="Sec3-PIP2_bind"/>
    <property type="match status" value="1"/>
</dbReference>
<accession>A0ABR4A5N2</accession>